<comment type="caution">
    <text evidence="3">The sequence shown here is derived from an EMBL/GenBank/DDBJ whole genome shotgun (WGS) entry which is preliminary data.</text>
</comment>
<feature type="region of interest" description="Disordered" evidence="1">
    <location>
        <begin position="115"/>
        <end position="144"/>
    </location>
</feature>
<evidence type="ECO:0000259" key="2">
    <source>
        <dbReference type="Pfam" id="PF17906"/>
    </source>
</evidence>
<feature type="domain" description="Mos1 transposase HTH" evidence="2">
    <location>
        <begin position="79"/>
        <end position="116"/>
    </location>
</feature>
<name>A0A8K0DH15_IGNLU</name>
<feature type="compositionally biased region" description="Basic and acidic residues" evidence="1">
    <location>
        <begin position="115"/>
        <end position="125"/>
    </location>
</feature>
<evidence type="ECO:0000313" key="4">
    <source>
        <dbReference type="Proteomes" id="UP000801492"/>
    </source>
</evidence>
<dbReference type="Proteomes" id="UP000801492">
    <property type="component" value="Unassembled WGS sequence"/>
</dbReference>
<dbReference type="PANTHER" id="PTHR46060:SF1">
    <property type="entry name" value="MARINER MOS1 TRANSPOSASE-LIKE PROTEIN"/>
    <property type="match status" value="1"/>
</dbReference>
<reference evidence="3" key="1">
    <citation type="submission" date="2019-08" db="EMBL/GenBank/DDBJ databases">
        <title>The genome of the North American firefly Photinus pyralis.</title>
        <authorList>
            <consortium name="Photinus pyralis genome working group"/>
            <person name="Fallon T.R."/>
            <person name="Sander Lower S.E."/>
            <person name="Weng J.-K."/>
        </authorList>
    </citation>
    <scope>NUCLEOTIDE SEQUENCE</scope>
    <source>
        <strain evidence="3">TRF0915ILg1</strain>
        <tissue evidence="3">Whole body</tissue>
    </source>
</reference>
<organism evidence="3 4">
    <name type="scientific">Ignelater luminosus</name>
    <name type="common">Cucubano</name>
    <name type="synonym">Pyrophorus luminosus</name>
    <dbReference type="NCBI Taxonomy" id="2038154"/>
    <lineage>
        <taxon>Eukaryota</taxon>
        <taxon>Metazoa</taxon>
        <taxon>Ecdysozoa</taxon>
        <taxon>Arthropoda</taxon>
        <taxon>Hexapoda</taxon>
        <taxon>Insecta</taxon>
        <taxon>Pterygota</taxon>
        <taxon>Neoptera</taxon>
        <taxon>Endopterygota</taxon>
        <taxon>Coleoptera</taxon>
        <taxon>Polyphaga</taxon>
        <taxon>Elateriformia</taxon>
        <taxon>Elateroidea</taxon>
        <taxon>Elateridae</taxon>
        <taxon>Agrypninae</taxon>
        <taxon>Pyrophorini</taxon>
        <taxon>Ignelater</taxon>
    </lineage>
</organism>
<feature type="compositionally biased region" description="Polar residues" evidence="1">
    <location>
        <begin position="131"/>
        <end position="144"/>
    </location>
</feature>
<evidence type="ECO:0000313" key="3">
    <source>
        <dbReference type="EMBL" id="KAF2905634.1"/>
    </source>
</evidence>
<sequence length="144" mass="16872">METDSKANQKLFYKALKILRNSKEQNIKQLKDKDENKLLTTNVQEILQEENRLDFTRNEERDNIRVEEVEETIKGLKKVKSGEKHSEFLRKLQVVYGDKCMSKTHVFEWAKRFKKGRESVEDDPRAGAPVTSRTNANVTYETPP</sequence>
<accession>A0A8K0DH15</accession>
<keyword evidence="4" id="KW-1185">Reference proteome</keyword>
<dbReference type="OrthoDB" id="8189655at2759"/>
<dbReference type="InterPro" id="IPR052709">
    <property type="entry name" value="Transposase-MT_Hybrid"/>
</dbReference>
<evidence type="ECO:0000256" key="1">
    <source>
        <dbReference type="SAM" id="MobiDB-lite"/>
    </source>
</evidence>
<protein>
    <recommendedName>
        <fullName evidence="2">Mos1 transposase HTH domain-containing protein</fullName>
    </recommendedName>
</protein>
<dbReference type="AlphaFoldDB" id="A0A8K0DH15"/>
<dbReference type="Pfam" id="PF17906">
    <property type="entry name" value="HTH_48"/>
    <property type="match status" value="1"/>
</dbReference>
<dbReference type="Gene3D" id="1.10.10.1450">
    <property type="match status" value="1"/>
</dbReference>
<dbReference type="InterPro" id="IPR041426">
    <property type="entry name" value="Mos1_HTH"/>
</dbReference>
<dbReference type="PANTHER" id="PTHR46060">
    <property type="entry name" value="MARINER MOS1 TRANSPOSASE-LIKE PROTEIN"/>
    <property type="match status" value="1"/>
</dbReference>
<gene>
    <name evidence="3" type="ORF">ILUMI_00545</name>
</gene>
<dbReference type="EMBL" id="VTPC01000482">
    <property type="protein sequence ID" value="KAF2905634.1"/>
    <property type="molecule type" value="Genomic_DNA"/>
</dbReference>
<proteinExistence type="predicted"/>